<dbReference type="AlphaFoldDB" id="A0A517T350"/>
<evidence type="ECO:0000259" key="5">
    <source>
        <dbReference type="Pfam" id="PF07638"/>
    </source>
</evidence>
<gene>
    <name evidence="6" type="ORF">SV7mr_53370</name>
</gene>
<dbReference type="GO" id="GO:0016987">
    <property type="term" value="F:sigma factor activity"/>
    <property type="evidence" value="ECO:0007669"/>
    <property type="project" value="UniProtKB-KW"/>
</dbReference>
<dbReference type="InterPro" id="IPR011517">
    <property type="entry name" value="RNA_pol_sigma70_ECF-like"/>
</dbReference>
<reference evidence="6 7" key="1">
    <citation type="submission" date="2019-02" db="EMBL/GenBank/DDBJ databases">
        <title>Deep-cultivation of Planctomycetes and their phenomic and genomic characterization uncovers novel biology.</title>
        <authorList>
            <person name="Wiegand S."/>
            <person name="Jogler M."/>
            <person name="Boedeker C."/>
            <person name="Pinto D."/>
            <person name="Vollmers J."/>
            <person name="Rivas-Marin E."/>
            <person name="Kohn T."/>
            <person name="Peeters S.H."/>
            <person name="Heuer A."/>
            <person name="Rast P."/>
            <person name="Oberbeckmann S."/>
            <person name="Bunk B."/>
            <person name="Jeske O."/>
            <person name="Meyerdierks A."/>
            <person name="Storesund J.E."/>
            <person name="Kallscheuer N."/>
            <person name="Luecker S."/>
            <person name="Lage O.M."/>
            <person name="Pohl T."/>
            <person name="Merkel B.J."/>
            <person name="Hornburger P."/>
            <person name="Mueller R.-W."/>
            <person name="Bruemmer F."/>
            <person name="Labrenz M."/>
            <person name="Spormann A.M."/>
            <person name="Op den Camp H."/>
            <person name="Overmann J."/>
            <person name="Amann R."/>
            <person name="Jetten M.S.M."/>
            <person name="Mascher T."/>
            <person name="Medema M.H."/>
            <person name="Devos D.P."/>
            <person name="Kaster A.-K."/>
            <person name="Ovreas L."/>
            <person name="Rohde M."/>
            <person name="Galperin M.Y."/>
            <person name="Jogler C."/>
        </authorList>
    </citation>
    <scope>NUCLEOTIDE SEQUENCE [LARGE SCALE GENOMIC DNA]</scope>
    <source>
        <strain evidence="6 7">SV_7m_r</strain>
    </source>
</reference>
<dbReference type="Pfam" id="PF07638">
    <property type="entry name" value="Sigma70_ECF"/>
    <property type="match status" value="1"/>
</dbReference>
<dbReference type="InterPro" id="IPR013325">
    <property type="entry name" value="RNA_pol_sigma_r2"/>
</dbReference>
<name>A0A517T350_9BACT</name>
<evidence type="ECO:0000256" key="1">
    <source>
        <dbReference type="ARBA" id="ARBA00010641"/>
    </source>
</evidence>
<feature type="domain" description="RNA polymerase sigma-70 ECF-like HTH" evidence="5">
    <location>
        <begin position="4"/>
        <end position="184"/>
    </location>
</feature>
<organism evidence="6 7">
    <name type="scientific">Stieleria bergensis</name>
    <dbReference type="NCBI Taxonomy" id="2528025"/>
    <lineage>
        <taxon>Bacteria</taxon>
        <taxon>Pseudomonadati</taxon>
        <taxon>Planctomycetota</taxon>
        <taxon>Planctomycetia</taxon>
        <taxon>Pirellulales</taxon>
        <taxon>Pirellulaceae</taxon>
        <taxon>Stieleria</taxon>
    </lineage>
</organism>
<proteinExistence type="inferred from homology"/>
<dbReference type="GO" id="GO:0006352">
    <property type="term" value="P:DNA-templated transcription initiation"/>
    <property type="evidence" value="ECO:0007669"/>
    <property type="project" value="InterPro"/>
</dbReference>
<keyword evidence="7" id="KW-1185">Reference proteome</keyword>
<dbReference type="InterPro" id="IPR014284">
    <property type="entry name" value="RNA_pol_sigma-70_dom"/>
</dbReference>
<evidence type="ECO:0000313" key="7">
    <source>
        <dbReference type="Proteomes" id="UP000315003"/>
    </source>
</evidence>
<keyword evidence="4" id="KW-0804">Transcription</keyword>
<keyword evidence="3" id="KW-0731">Sigma factor</keyword>
<dbReference type="PANTHER" id="PTHR43133">
    <property type="entry name" value="RNA POLYMERASE ECF-TYPE SIGMA FACTO"/>
    <property type="match status" value="1"/>
</dbReference>
<evidence type="ECO:0000256" key="4">
    <source>
        <dbReference type="ARBA" id="ARBA00023163"/>
    </source>
</evidence>
<accession>A0A517T350</accession>
<dbReference type="Gene3D" id="1.10.1740.10">
    <property type="match status" value="1"/>
</dbReference>
<dbReference type="NCBIfam" id="TIGR02999">
    <property type="entry name" value="Sig-70_X6"/>
    <property type="match status" value="1"/>
</dbReference>
<evidence type="ECO:0000256" key="3">
    <source>
        <dbReference type="ARBA" id="ARBA00023082"/>
    </source>
</evidence>
<dbReference type="SUPFAM" id="SSF88659">
    <property type="entry name" value="Sigma3 and sigma4 domains of RNA polymerase sigma factors"/>
    <property type="match status" value="1"/>
</dbReference>
<dbReference type="InterPro" id="IPR039425">
    <property type="entry name" value="RNA_pol_sigma-70-like"/>
</dbReference>
<comment type="similarity">
    <text evidence="1">Belongs to the sigma-70 factor family. ECF subfamily.</text>
</comment>
<dbReference type="Proteomes" id="UP000315003">
    <property type="component" value="Chromosome"/>
</dbReference>
<evidence type="ECO:0000313" key="6">
    <source>
        <dbReference type="EMBL" id="QDT62786.1"/>
    </source>
</evidence>
<dbReference type="InterPro" id="IPR053812">
    <property type="entry name" value="HTH_Sigma70_ECF-like"/>
</dbReference>
<dbReference type="Gene3D" id="1.10.10.10">
    <property type="entry name" value="Winged helix-like DNA-binding domain superfamily/Winged helix DNA-binding domain"/>
    <property type="match status" value="1"/>
</dbReference>
<dbReference type="InterPro" id="IPR036388">
    <property type="entry name" value="WH-like_DNA-bd_sf"/>
</dbReference>
<dbReference type="NCBIfam" id="TIGR02937">
    <property type="entry name" value="sigma70-ECF"/>
    <property type="match status" value="1"/>
</dbReference>
<evidence type="ECO:0000256" key="2">
    <source>
        <dbReference type="ARBA" id="ARBA00023015"/>
    </source>
</evidence>
<dbReference type="SUPFAM" id="SSF88946">
    <property type="entry name" value="Sigma2 domain of RNA polymerase sigma factors"/>
    <property type="match status" value="1"/>
</dbReference>
<dbReference type="PANTHER" id="PTHR43133:SF39">
    <property type="entry name" value="SIMILAR TO RNA POLYMERASE SIGMA-E FACTOR"/>
    <property type="match status" value="1"/>
</dbReference>
<keyword evidence="2" id="KW-0805">Transcription regulation</keyword>
<dbReference type="RefSeq" id="WP_419187901.1">
    <property type="nucleotide sequence ID" value="NZ_CP036272.1"/>
</dbReference>
<sequence>MGTTDTTQLLVDYVSGKHQAADLLVQEVYDELYALASSLLRRESPGHTLQPTALVNEAYIRLLDQTRIDWQGKTHFFAIGARMMRRILVDHARGKKREKRGGNRDRIQLHDDMSVSNRSDEDVLAIDEAIDKLMKVNARQAKMVELRFFGGLSVAEVAEVLAVSKRTVEADWTTVRAWLRRELSGTAAT</sequence>
<protein>
    <submittedName>
        <fullName evidence="6">RNA polymerase sigma factor</fullName>
    </submittedName>
</protein>
<dbReference type="InterPro" id="IPR013324">
    <property type="entry name" value="RNA_pol_sigma_r3/r4-like"/>
</dbReference>
<dbReference type="EMBL" id="CP036272">
    <property type="protein sequence ID" value="QDT62786.1"/>
    <property type="molecule type" value="Genomic_DNA"/>
</dbReference>